<dbReference type="PROSITE" id="PS51257">
    <property type="entry name" value="PROKAR_LIPOPROTEIN"/>
    <property type="match status" value="1"/>
</dbReference>
<dbReference type="Pfam" id="PF14275">
    <property type="entry name" value="DUF4362"/>
    <property type="match status" value="1"/>
</dbReference>
<keyword evidence="3" id="KW-1185">Reference proteome</keyword>
<feature type="compositionally biased region" description="Polar residues" evidence="1">
    <location>
        <begin position="25"/>
        <end position="39"/>
    </location>
</feature>
<dbReference type="EMBL" id="QLZR01000001">
    <property type="protein sequence ID" value="RAZ81291.1"/>
    <property type="molecule type" value="Genomic_DNA"/>
</dbReference>
<gene>
    <name evidence="2" type="ORF">DP120_03125</name>
</gene>
<comment type="caution">
    <text evidence="2">The sequence shown here is derived from an EMBL/GenBank/DDBJ whole genome shotgun (WGS) entry which is preliminary data.</text>
</comment>
<proteinExistence type="predicted"/>
<evidence type="ECO:0000313" key="3">
    <source>
        <dbReference type="Proteomes" id="UP000251002"/>
    </source>
</evidence>
<evidence type="ECO:0000256" key="1">
    <source>
        <dbReference type="SAM" id="MobiDB-lite"/>
    </source>
</evidence>
<dbReference type="RefSeq" id="WP_112221721.1">
    <property type="nucleotide sequence ID" value="NZ_CP196859.1"/>
</dbReference>
<sequence>MKRLAAMVLVGGLILSGCQDIQVNEDSSQTTKQEPSENGFSALPTEDVIESTTSGEIKNMSRFQTFLEHANEKEPDHIQIVQFTTEGDPISRDLQFDGTEFKSVLNSSRDRYGSGGISEAVCSDITTTETTERTDYLLEGCENTEEIDLLIVWK</sequence>
<dbReference type="AlphaFoldDB" id="A0A365L844"/>
<evidence type="ECO:0000313" key="2">
    <source>
        <dbReference type="EMBL" id="RAZ81291.1"/>
    </source>
</evidence>
<name>A0A365L844_9BACL</name>
<protein>
    <recommendedName>
        <fullName evidence="4">DUF4362 domain-containing protein</fullName>
    </recommendedName>
</protein>
<feature type="region of interest" description="Disordered" evidence="1">
    <location>
        <begin position="25"/>
        <end position="45"/>
    </location>
</feature>
<organism evidence="2 3">
    <name type="scientific">Planococcus halotolerans</name>
    <dbReference type="NCBI Taxonomy" id="2233542"/>
    <lineage>
        <taxon>Bacteria</taxon>
        <taxon>Bacillati</taxon>
        <taxon>Bacillota</taxon>
        <taxon>Bacilli</taxon>
        <taxon>Bacillales</taxon>
        <taxon>Caryophanaceae</taxon>
        <taxon>Planococcus</taxon>
    </lineage>
</organism>
<dbReference type="InterPro" id="IPR025372">
    <property type="entry name" value="DUF4362"/>
</dbReference>
<dbReference type="Proteomes" id="UP000251002">
    <property type="component" value="Unassembled WGS sequence"/>
</dbReference>
<accession>A0A365L844</accession>
<reference evidence="2 3" key="1">
    <citation type="submission" date="2018-06" db="EMBL/GenBank/DDBJ databases">
        <title>The draft genome sequences of strains SCU63 and S1.</title>
        <authorList>
            <person name="Gan L."/>
        </authorList>
    </citation>
    <scope>NUCLEOTIDE SEQUENCE [LARGE SCALE GENOMIC DNA]</scope>
    <source>
        <strain evidence="2 3">SCU63</strain>
    </source>
</reference>
<evidence type="ECO:0008006" key="4">
    <source>
        <dbReference type="Google" id="ProtNLM"/>
    </source>
</evidence>